<dbReference type="RefSeq" id="WP_146441088.1">
    <property type="nucleotide sequence ID" value="NZ_SJPL01000003.1"/>
</dbReference>
<dbReference type="AlphaFoldDB" id="A0A5C5XPZ1"/>
<organism evidence="3 4">
    <name type="scientific">Crateriforma conspicua</name>
    <dbReference type="NCBI Taxonomy" id="2527996"/>
    <lineage>
        <taxon>Bacteria</taxon>
        <taxon>Pseudomonadati</taxon>
        <taxon>Planctomycetota</taxon>
        <taxon>Planctomycetia</taxon>
        <taxon>Planctomycetales</taxon>
        <taxon>Planctomycetaceae</taxon>
        <taxon>Crateriforma</taxon>
    </lineage>
</organism>
<keyword evidence="2" id="KW-0812">Transmembrane</keyword>
<keyword evidence="4" id="KW-1185">Reference proteome</keyword>
<dbReference type="OrthoDB" id="9942015at2"/>
<evidence type="ECO:0000313" key="4">
    <source>
        <dbReference type="Proteomes" id="UP000317238"/>
    </source>
</evidence>
<evidence type="ECO:0000313" key="3">
    <source>
        <dbReference type="EMBL" id="TWT64954.1"/>
    </source>
</evidence>
<dbReference type="Proteomes" id="UP000317238">
    <property type="component" value="Unassembled WGS sequence"/>
</dbReference>
<proteinExistence type="predicted"/>
<evidence type="ECO:0000256" key="2">
    <source>
        <dbReference type="SAM" id="Phobius"/>
    </source>
</evidence>
<feature type="transmembrane region" description="Helical" evidence="2">
    <location>
        <begin position="86"/>
        <end position="106"/>
    </location>
</feature>
<protein>
    <submittedName>
        <fullName evidence="3">Uncharacterized protein</fullName>
    </submittedName>
</protein>
<keyword evidence="2" id="KW-0472">Membrane</keyword>
<dbReference type="EMBL" id="SJPL01000003">
    <property type="protein sequence ID" value="TWT64954.1"/>
    <property type="molecule type" value="Genomic_DNA"/>
</dbReference>
<accession>A0A5C5XPZ1</accession>
<name>A0A5C5XPZ1_9PLAN</name>
<comment type="caution">
    <text evidence="3">The sequence shown here is derived from an EMBL/GenBank/DDBJ whole genome shotgun (WGS) entry which is preliminary data.</text>
</comment>
<keyword evidence="2" id="KW-1133">Transmembrane helix</keyword>
<sequence length="147" mass="15540">MSASFSAPIWLIFAALAIPLLLVAVSAFHASEIYEIDDDPDADVATMQSVLDSGTVVQTVEYPGFGSAKVVTFFGPFGIAANARPWAAIIVTCGLMLTAIGMFGLLHFPSRVPVVNYDAVQYSEGDDAMPEPVTGNRGEPSDAPESR</sequence>
<reference evidence="3 4" key="1">
    <citation type="submission" date="2019-02" db="EMBL/GenBank/DDBJ databases">
        <title>Deep-cultivation of Planctomycetes and their phenomic and genomic characterization uncovers novel biology.</title>
        <authorList>
            <person name="Wiegand S."/>
            <person name="Jogler M."/>
            <person name="Boedeker C."/>
            <person name="Pinto D."/>
            <person name="Vollmers J."/>
            <person name="Rivas-Marin E."/>
            <person name="Kohn T."/>
            <person name="Peeters S.H."/>
            <person name="Heuer A."/>
            <person name="Rast P."/>
            <person name="Oberbeckmann S."/>
            <person name="Bunk B."/>
            <person name="Jeske O."/>
            <person name="Meyerdierks A."/>
            <person name="Storesund J.E."/>
            <person name="Kallscheuer N."/>
            <person name="Luecker S."/>
            <person name="Lage O.M."/>
            <person name="Pohl T."/>
            <person name="Merkel B.J."/>
            <person name="Hornburger P."/>
            <person name="Mueller R.-W."/>
            <person name="Bruemmer F."/>
            <person name="Labrenz M."/>
            <person name="Spormann A.M."/>
            <person name="Op Den Camp H."/>
            <person name="Overmann J."/>
            <person name="Amann R."/>
            <person name="Jetten M.S.M."/>
            <person name="Mascher T."/>
            <person name="Medema M.H."/>
            <person name="Devos D.P."/>
            <person name="Kaster A.-K."/>
            <person name="Ovreas L."/>
            <person name="Rohde M."/>
            <person name="Galperin M.Y."/>
            <person name="Jogler C."/>
        </authorList>
    </citation>
    <scope>NUCLEOTIDE SEQUENCE [LARGE SCALE GENOMIC DNA]</scope>
    <source>
        <strain evidence="3 4">Pan14r</strain>
    </source>
</reference>
<gene>
    <name evidence="3" type="ORF">Pan14r_54560</name>
</gene>
<feature type="region of interest" description="Disordered" evidence="1">
    <location>
        <begin position="126"/>
        <end position="147"/>
    </location>
</feature>
<evidence type="ECO:0000256" key="1">
    <source>
        <dbReference type="SAM" id="MobiDB-lite"/>
    </source>
</evidence>